<comment type="caution">
    <text evidence="4">The sequence shown here is derived from an EMBL/GenBank/DDBJ whole genome shotgun (WGS) entry which is preliminary data.</text>
</comment>
<comment type="similarity">
    <text evidence="1">Belongs to the bacterial solute-binding protein 1 family.</text>
</comment>
<protein>
    <submittedName>
        <fullName evidence="4">Extracellular solute-binding protein</fullName>
    </submittedName>
</protein>
<dbReference type="PROSITE" id="PS51257">
    <property type="entry name" value="PROKAR_LIPOPROTEIN"/>
    <property type="match status" value="1"/>
</dbReference>
<gene>
    <name evidence="4" type="ORF">H9729_05105</name>
</gene>
<evidence type="ECO:0000313" key="4">
    <source>
        <dbReference type="EMBL" id="HIY97048.1"/>
    </source>
</evidence>
<accession>A0A9D1ZX36</accession>
<dbReference type="AlphaFoldDB" id="A0A9D1ZX36"/>
<sequence>MKKIISLMLGAAVAISVLIAGAGCAPQKSQAGVVTIGYYDGGYGTAWLDDVIDKYRAETGGEVVYDANSSVLATMESDLRDDNAYDIYISHGIPMERYAASGYLKNLDDLYTEEVSEGVTFEDRVIDSALEVSKYEGHYYKVPYTQGVGGIVYNKTMFEENKWPVPDTYKGLVDLCKTIRDAKIEVEDSYVAPFVWSGNGEEYMWDYLVNEWWAQMVGVDKIEKTVQYESMEVFDPNGNYKEFKQAYSLWYELIAVEKGNSVSGVEGLTKTTSQAAFKNGLAAMIPNAHWIYNEMSSLDLGFEMGFMPTPAAPGTTGETKYNYLVGFGDSIVVSANTPNYEEVKSFLKFLARPESCASFTEKTNGTFLAFDYSSVTIDSSAVTPQAMTFIQSVKDKLETSVSFSTYSSAKISYMTNELMTFPGNQYFYTAAYTNSSSLINGDITPDSVFDYLYSYVQNNWNRWTIMAGLR</sequence>
<evidence type="ECO:0000313" key="5">
    <source>
        <dbReference type="Proteomes" id="UP000886750"/>
    </source>
</evidence>
<dbReference type="Pfam" id="PF01547">
    <property type="entry name" value="SBP_bac_1"/>
    <property type="match status" value="1"/>
</dbReference>
<evidence type="ECO:0000256" key="3">
    <source>
        <dbReference type="SAM" id="SignalP"/>
    </source>
</evidence>
<proteinExistence type="inferred from homology"/>
<reference evidence="4" key="2">
    <citation type="submission" date="2021-04" db="EMBL/GenBank/DDBJ databases">
        <authorList>
            <person name="Gilroy R."/>
        </authorList>
    </citation>
    <scope>NUCLEOTIDE SEQUENCE</scope>
    <source>
        <strain evidence="4">1345</strain>
    </source>
</reference>
<dbReference type="PANTHER" id="PTHR43649">
    <property type="entry name" value="ARABINOSE-BINDING PROTEIN-RELATED"/>
    <property type="match status" value="1"/>
</dbReference>
<dbReference type="InterPro" id="IPR050490">
    <property type="entry name" value="Bact_solute-bd_prot1"/>
</dbReference>
<name>A0A9D1ZX36_9FIRM</name>
<dbReference type="Proteomes" id="UP000886750">
    <property type="component" value="Unassembled WGS sequence"/>
</dbReference>
<feature type="chain" id="PRO_5039403075" evidence="3">
    <location>
        <begin position="23"/>
        <end position="470"/>
    </location>
</feature>
<reference evidence="4" key="1">
    <citation type="journal article" date="2021" name="PeerJ">
        <title>Extensive microbial diversity within the chicken gut microbiome revealed by metagenomics and culture.</title>
        <authorList>
            <person name="Gilroy R."/>
            <person name="Ravi A."/>
            <person name="Getino M."/>
            <person name="Pursley I."/>
            <person name="Horton D.L."/>
            <person name="Alikhan N.F."/>
            <person name="Baker D."/>
            <person name="Gharbi K."/>
            <person name="Hall N."/>
            <person name="Watson M."/>
            <person name="Adriaenssens E.M."/>
            <person name="Foster-Nyarko E."/>
            <person name="Jarju S."/>
            <person name="Secka A."/>
            <person name="Antonio M."/>
            <person name="Oren A."/>
            <person name="Chaudhuri R.R."/>
            <person name="La Ragione R."/>
            <person name="Hildebrand F."/>
            <person name="Pallen M.J."/>
        </authorList>
    </citation>
    <scope>NUCLEOTIDE SEQUENCE</scope>
    <source>
        <strain evidence="4">1345</strain>
    </source>
</reference>
<keyword evidence="3" id="KW-0732">Signal</keyword>
<dbReference type="Gene3D" id="3.40.190.10">
    <property type="entry name" value="Periplasmic binding protein-like II"/>
    <property type="match status" value="1"/>
</dbReference>
<dbReference type="SUPFAM" id="SSF53850">
    <property type="entry name" value="Periplasmic binding protein-like II"/>
    <property type="match status" value="1"/>
</dbReference>
<feature type="signal peptide" evidence="3">
    <location>
        <begin position="1"/>
        <end position="22"/>
    </location>
</feature>
<organism evidence="4 5">
    <name type="scientific">Candidatus Borkfalkia excrementigallinarum</name>
    <dbReference type="NCBI Taxonomy" id="2838506"/>
    <lineage>
        <taxon>Bacteria</taxon>
        <taxon>Bacillati</taxon>
        <taxon>Bacillota</taxon>
        <taxon>Clostridia</taxon>
        <taxon>Christensenellales</taxon>
        <taxon>Christensenellaceae</taxon>
        <taxon>Candidatus Borkfalkia</taxon>
    </lineage>
</organism>
<keyword evidence="2" id="KW-0813">Transport</keyword>
<evidence type="ECO:0000256" key="2">
    <source>
        <dbReference type="ARBA" id="ARBA00022448"/>
    </source>
</evidence>
<evidence type="ECO:0000256" key="1">
    <source>
        <dbReference type="ARBA" id="ARBA00008520"/>
    </source>
</evidence>
<dbReference type="PANTHER" id="PTHR43649:SF29">
    <property type="entry name" value="OSMOPROTECTIVE COMPOUNDS-BINDING PROTEIN GGTB"/>
    <property type="match status" value="1"/>
</dbReference>
<dbReference type="EMBL" id="DXCQ01000042">
    <property type="protein sequence ID" value="HIY97048.1"/>
    <property type="molecule type" value="Genomic_DNA"/>
</dbReference>
<dbReference type="InterPro" id="IPR006059">
    <property type="entry name" value="SBP"/>
</dbReference>